<feature type="transmembrane region" description="Helical" evidence="1">
    <location>
        <begin position="112"/>
        <end position="133"/>
    </location>
</feature>
<dbReference type="AlphaFoldDB" id="A0A4U3KZD9"/>
<comment type="caution">
    <text evidence="2">The sequence shown here is derived from an EMBL/GenBank/DDBJ whole genome shotgun (WGS) entry which is preliminary data.</text>
</comment>
<dbReference type="NCBIfam" id="TIGR04370">
    <property type="entry name" value="glyco_rpt_poly"/>
    <property type="match status" value="1"/>
</dbReference>
<feature type="transmembrane region" description="Helical" evidence="1">
    <location>
        <begin position="12"/>
        <end position="31"/>
    </location>
</feature>
<feature type="transmembrane region" description="Helical" evidence="1">
    <location>
        <begin position="313"/>
        <end position="337"/>
    </location>
</feature>
<keyword evidence="1" id="KW-1133">Transmembrane helix</keyword>
<organism evidence="2 3">
    <name type="scientific">Ilyomonas limi</name>
    <dbReference type="NCBI Taxonomy" id="2575867"/>
    <lineage>
        <taxon>Bacteria</taxon>
        <taxon>Pseudomonadati</taxon>
        <taxon>Bacteroidota</taxon>
        <taxon>Chitinophagia</taxon>
        <taxon>Chitinophagales</taxon>
        <taxon>Chitinophagaceae</taxon>
        <taxon>Ilyomonas</taxon>
    </lineage>
</organism>
<feature type="transmembrane region" description="Helical" evidence="1">
    <location>
        <begin position="145"/>
        <end position="177"/>
    </location>
</feature>
<feature type="transmembrane region" description="Helical" evidence="1">
    <location>
        <begin position="183"/>
        <end position="204"/>
    </location>
</feature>
<keyword evidence="1" id="KW-0812">Transmembrane</keyword>
<proteinExistence type="predicted"/>
<reference evidence="2 3" key="1">
    <citation type="submission" date="2019-05" db="EMBL/GenBank/DDBJ databases">
        <title>Panacibacter sp. strain 17mud1-8 Genome sequencing and assembly.</title>
        <authorList>
            <person name="Chhetri G."/>
        </authorList>
    </citation>
    <scope>NUCLEOTIDE SEQUENCE [LARGE SCALE GENOMIC DNA]</scope>
    <source>
        <strain evidence="2 3">17mud1-8</strain>
    </source>
</reference>
<keyword evidence="3" id="KW-1185">Reference proteome</keyword>
<gene>
    <name evidence="2" type="ORF">FC093_12505</name>
</gene>
<keyword evidence="1" id="KW-0472">Membrane</keyword>
<dbReference type="OrthoDB" id="6870757at2"/>
<feature type="transmembrane region" description="Helical" evidence="1">
    <location>
        <begin position="77"/>
        <end position="100"/>
    </location>
</feature>
<evidence type="ECO:0000313" key="3">
    <source>
        <dbReference type="Proteomes" id="UP000305848"/>
    </source>
</evidence>
<dbReference type="RefSeq" id="WP_137262131.1">
    <property type="nucleotide sequence ID" value="NZ_SZQL01000009.1"/>
</dbReference>
<feature type="transmembrane region" description="Helical" evidence="1">
    <location>
        <begin position="357"/>
        <end position="380"/>
    </location>
</feature>
<evidence type="ECO:0000313" key="2">
    <source>
        <dbReference type="EMBL" id="TKK68028.1"/>
    </source>
</evidence>
<dbReference type="Proteomes" id="UP000305848">
    <property type="component" value="Unassembled WGS sequence"/>
</dbReference>
<dbReference type="EMBL" id="SZQL01000009">
    <property type="protein sequence ID" value="TKK68028.1"/>
    <property type="molecule type" value="Genomic_DNA"/>
</dbReference>
<feature type="transmembrane region" description="Helical" evidence="1">
    <location>
        <begin position="37"/>
        <end position="57"/>
    </location>
</feature>
<name>A0A4U3KZD9_9BACT</name>
<accession>A0A4U3KZD9</accession>
<evidence type="ECO:0000256" key="1">
    <source>
        <dbReference type="SAM" id="Phobius"/>
    </source>
</evidence>
<sequence>MKYRTIFSPFMAYCFAFLLVIPIYLLDWSYLFPKLTFTLLFFFLITFCIAILGALFFKDLLSLEYKKQKVEVKDIYAILLVLFYLLEFAYSRSVPLLALLRNITFQDIAATFGIPVFHVFLVGFTVFLSIFFFHSYLSQKRKKYLLYYILTLVLTLLVISRITLTFIFIGSVLVYLMSIQKNFAGKILKIAVIAMLFFLAFGFIGNLRTGNEVDAGEVILNVSEAKPSFRQSGIPDSYFWAYMYIASPLANLQLNINRREVAFTKNNLQQLVIHEFFWDAVSKRIDEKYNFNRTDITQINLAFNVGTVFSHAYAYLGLWGMYIMFFFIMLLTAVFLFTLNTASKYYITYLACLNTLIILSIFDNVFTFTPLSIILIFPLLEKLKHFFIKSTPADE</sequence>
<protein>
    <submittedName>
        <fullName evidence="2">Oligosaccharide repeat unit polymerase</fullName>
    </submittedName>
</protein>